<evidence type="ECO:0000313" key="1">
    <source>
        <dbReference type="EMBL" id="QBQ72687.1"/>
    </source>
</evidence>
<dbReference type="Proteomes" id="UP000425344">
    <property type="component" value="Segment"/>
</dbReference>
<proteinExistence type="predicted"/>
<reference evidence="1 2" key="1">
    <citation type="journal article" date="2019" name="mSystems">
        <title>Diverse, abundant and novel viruses infecting the marine abundant Roseobacter RCA lineage.</title>
        <authorList>
            <person name="Zhang Z.F."/>
            <person name="Chen F."/>
            <person name="Chu X."/>
            <person name="Zhang H."/>
            <person name="Luo H.W."/>
            <person name="Zhai Z.Q."/>
            <person name="Yang M.Y."/>
            <person name="Zhao Y.L."/>
        </authorList>
    </citation>
    <scope>NUCLEOTIDE SEQUENCE [LARGE SCALE GENOMIC DNA]</scope>
</reference>
<protein>
    <submittedName>
        <fullName evidence="1">Uncharacterized protein</fullName>
    </submittedName>
</protein>
<name>A0A646QWS6_9CAUD</name>
<sequence length="77" mass="8994">MGKGKEEMILKIHRVTSGPYFLDEENCYYNICLVEHEDGTMEEDEILMDDFDSAYEMIKHLSTTIEPIVIEYNEGLN</sequence>
<gene>
    <name evidence="1" type="ORF">CRP5_gp21</name>
</gene>
<organism evidence="1 2">
    <name type="scientific">Roseobacter phage CRP-5</name>
    <dbReference type="NCBI Taxonomy" id="2559284"/>
    <lineage>
        <taxon>Viruses</taxon>
        <taxon>Duplodnaviria</taxon>
        <taxon>Heunggongvirae</taxon>
        <taxon>Uroviricota</taxon>
        <taxon>Caudoviricetes</taxon>
        <taxon>Zobellviridae</taxon>
        <taxon>Cobavirinae</taxon>
        <taxon>Veravirus</taxon>
    </lineage>
</organism>
<dbReference type="EMBL" id="MK613347">
    <property type="protein sequence ID" value="QBQ72687.1"/>
    <property type="molecule type" value="Genomic_DNA"/>
</dbReference>
<accession>A0A646QWS6</accession>
<evidence type="ECO:0000313" key="2">
    <source>
        <dbReference type="Proteomes" id="UP000425344"/>
    </source>
</evidence>